<sequence>MAVDGDTKERMKILFIFLLQSYKVAMGSMLVLFVPQLCGEGVCSITDNLEKEDALHRGALVVNFISTASFATCYLIELKRENWCVEYLDIDDNFGDNNLPLVLKSEPDIERSLHKINNQYYYSAQVTAGMYILNLIVSTISIYMHSAGSPTVTAYASFVILILMKLYNAVYISRDSRANNMALSAYMTELQSFNVIDKDHRKRDAWVEENGERGRRDATAHSGMLEGVSLDEIELSEGSERKMVQPIIADLNLV</sequence>
<protein>
    <submittedName>
        <fullName evidence="2">Uncharacterized protein</fullName>
    </submittedName>
</protein>
<keyword evidence="1" id="KW-0472">Membrane</keyword>
<feature type="transmembrane region" description="Helical" evidence="1">
    <location>
        <begin position="12"/>
        <end position="34"/>
    </location>
</feature>
<feature type="transmembrane region" description="Helical" evidence="1">
    <location>
        <begin position="152"/>
        <end position="172"/>
    </location>
</feature>
<evidence type="ECO:0000256" key="1">
    <source>
        <dbReference type="SAM" id="Phobius"/>
    </source>
</evidence>
<keyword evidence="1" id="KW-1133">Transmembrane helix</keyword>
<proteinExistence type="predicted"/>
<name>A0A6C0IRL9_9ZZZZ</name>
<dbReference type="EMBL" id="MN740236">
    <property type="protein sequence ID" value="QHT95220.1"/>
    <property type="molecule type" value="Genomic_DNA"/>
</dbReference>
<evidence type="ECO:0000313" key="2">
    <source>
        <dbReference type="EMBL" id="QHT95220.1"/>
    </source>
</evidence>
<feature type="transmembrane region" description="Helical" evidence="1">
    <location>
        <begin position="54"/>
        <end position="76"/>
    </location>
</feature>
<keyword evidence="1" id="KW-0812">Transmembrane</keyword>
<accession>A0A6C0IRL9</accession>
<reference evidence="2" key="1">
    <citation type="journal article" date="2020" name="Nature">
        <title>Giant virus diversity and host interactions through global metagenomics.</title>
        <authorList>
            <person name="Schulz F."/>
            <person name="Roux S."/>
            <person name="Paez-Espino D."/>
            <person name="Jungbluth S."/>
            <person name="Walsh D.A."/>
            <person name="Denef V.J."/>
            <person name="McMahon K.D."/>
            <person name="Konstantinidis K.T."/>
            <person name="Eloe-Fadrosh E.A."/>
            <person name="Kyrpides N.C."/>
            <person name="Woyke T."/>
        </authorList>
    </citation>
    <scope>NUCLEOTIDE SEQUENCE</scope>
    <source>
        <strain evidence="2">GVMAG-M-3300024261-37</strain>
    </source>
</reference>
<dbReference type="AlphaFoldDB" id="A0A6C0IRL9"/>
<organism evidence="2">
    <name type="scientific">viral metagenome</name>
    <dbReference type="NCBI Taxonomy" id="1070528"/>
    <lineage>
        <taxon>unclassified sequences</taxon>
        <taxon>metagenomes</taxon>
        <taxon>organismal metagenomes</taxon>
    </lineage>
</organism>
<feature type="transmembrane region" description="Helical" evidence="1">
    <location>
        <begin position="120"/>
        <end position="146"/>
    </location>
</feature>